<evidence type="ECO:0000256" key="1">
    <source>
        <dbReference type="SAM" id="SignalP"/>
    </source>
</evidence>
<proteinExistence type="predicted"/>
<organism evidence="3 4">
    <name type="scientific">Phenylobacterium haematophilum</name>
    <dbReference type="NCBI Taxonomy" id="98513"/>
    <lineage>
        <taxon>Bacteria</taxon>
        <taxon>Pseudomonadati</taxon>
        <taxon>Pseudomonadota</taxon>
        <taxon>Alphaproteobacteria</taxon>
        <taxon>Caulobacterales</taxon>
        <taxon>Caulobacteraceae</taxon>
        <taxon>Phenylobacterium</taxon>
    </lineage>
</organism>
<dbReference type="InterPro" id="IPR014567">
    <property type="entry name" value="UCP031900"/>
</dbReference>
<comment type="caution">
    <text evidence="3">The sequence shown here is derived from an EMBL/GenBank/DDBJ whole genome shotgun (WGS) entry which is preliminary data.</text>
</comment>
<keyword evidence="1" id="KW-0732">Signal</keyword>
<sequence>MRRFTLTALAALALAACAQQTPALPAAPLPAGPTIAIAATPVPLNPADPSQDRIGDFHYAGGLVLSSADTARFHGLSDMAVRGGVDLTAVSDEGDLVKASLVLDKAGRLVGLEGGRVSALAGLDGKPLQGKLESDSEGMALLANGDMLISFEQRHRIWLYPADGSPPREAPAPDATFPPNGGMEALGPAPELGPDAYVAGGEESGQTWTCRLSGGCTPGPTIAKPPEFGLVAVTRLPQGRTAWLLRAWDPVRGNRIALTIHDAGGEIARMDMARPLTIDNFEAIAAVPAKDGSVRFYLLSDDNFQSSQRTLLLAFDWKPAR</sequence>
<dbReference type="PROSITE" id="PS51257">
    <property type="entry name" value="PROKAR_LIPOPROTEIN"/>
    <property type="match status" value="1"/>
</dbReference>
<dbReference type="EMBL" id="JACIDK010000003">
    <property type="protein sequence ID" value="MBB3891721.1"/>
    <property type="molecule type" value="Genomic_DNA"/>
</dbReference>
<evidence type="ECO:0000259" key="2">
    <source>
        <dbReference type="Pfam" id="PF13449"/>
    </source>
</evidence>
<protein>
    <recommendedName>
        <fullName evidence="2">Phytase-like domain-containing protein</fullName>
    </recommendedName>
</protein>
<evidence type="ECO:0000313" key="4">
    <source>
        <dbReference type="Proteomes" id="UP000530564"/>
    </source>
</evidence>
<keyword evidence="4" id="KW-1185">Reference proteome</keyword>
<accession>A0A840A2J5</accession>
<dbReference type="SUPFAM" id="SSF63829">
    <property type="entry name" value="Calcium-dependent phosphotriesterase"/>
    <property type="match status" value="1"/>
</dbReference>
<feature type="domain" description="Phytase-like" evidence="2">
    <location>
        <begin position="72"/>
        <end position="304"/>
    </location>
</feature>
<dbReference type="Proteomes" id="UP000530564">
    <property type="component" value="Unassembled WGS sequence"/>
</dbReference>
<dbReference type="RefSeq" id="WP_183773086.1">
    <property type="nucleotide sequence ID" value="NZ_JACIDK010000003.1"/>
</dbReference>
<dbReference type="AlphaFoldDB" id="A0A840A2J5"/>
<reference evidence="3 4" key="1">
    <citation type="submission" date="2020-08" db="EMBL/GenBank/DDBJ databases">
        <title>Genomic Encyclopedia of Type Strains, Phase IV (KMG-IV): sequencing the most valuable type-strain genomes for metagenomic binning, comparative biology and taxonomic classification.</title>
        <authorList>
            <person name="Goeker M."/>
        </authorList>
    </citation>
    <scope>NUCLEOTIDE SEQUENCE [LARGE SCALE GENOMIC DNA]</scope>
    <source>
        <strain evidence="3 4">DSM 21793</strain>
    </source>
</reference>
<gene>
    <name evidence="3" type="ORF">GGQ61_002449</name>
</gene>
<dbReference type="InterPro" id="IPR027372">
    <property type="entry name" value="Phytase-like_dom"/>
</dbReference>
<dbReference type="PIRSF" id="PIRSF031900">
    <property type="entry name" value="UCP031900"/>
    <property type="match status" value="1"/>
</dbReference>
<dbReference type="Pfam" id="PF13449">
    <property type="entry name" value="Phytase-like"/>
    <property type="match status" value="1"/>
</dbReference>
<feature type="chain" id="PRO_5032344429" description="Phytase-like domain-containing protein" evidence="1">
    <location>
        <begin position="24"/>
        <end position="321"/>
    </location>
</feature>
<feature type="signal peptide" evidence="1">
    <location>
        <begin position="1"/>
        <end position="23"/>
    </location>
</feature>
<evidence type="ECO:0000313" key="3">
    <source>
        <dbReference type="EMBL" id="MBB3891721.1"/>
    </source>
</evidence>
<name>A0A840A2J5_9CAUL</name>